<dbReference type="InterPro" id="IPR029058">
    <property type="entry name" value="AB_hydrolase_fold"/>
</dbReference>
<dbReference type="Proteomes" id="UP000676967">
    <property type="component" value="Chromosome"/>
</dbReference>
<reference evidence="2 3" key="1">
    <citation type="submission" date="2020-08" db="EMBL/GenBank/DDBJ databases">
        <title>Whole genome shotgun sequence of Actinoplanes ianthinogenes NBRC 13996.</title>
        <authorList>
            <person name="Komaki H."/>
            <person name="Tamura T."/>
        </authorList>
    </citation>
    <scope>NUCLEOTIDE SEQUENCE [LARGE SCALE GENOMIC DNA]</scope>
    <source>
        <strain evidence="2 3">NBRC 13996</strain>
    </source>
</reference>
<evidence type="ECO:0000313" key="2">
    <source>
        <dbReference type="EMBL" id="BCJ39736.1"/>
    </source>
</evidence>
<proteinExistence type="predicted"/>
<organism evidence="2 3">
    <name type="scientific">Actinoplanes ianthinogenes</name>
    <dbReference type="NCBI Taxonomy" id="122358"/>
    <lineage>
        <taxon>Bacteria</taxon>
        <taxon>Bacillati</taxon>
        <taxon>Actinomycetota</taxon>
        <taxon>Actinomycetes</taxon>
        <taxon>Micromonosporales</taxon>
        <taxon>Micromonosporaceae</taxon>
        <taxon>Actinoplanes</taxon>
    </lineage>
</organism>
<dbReference type="InterPro" id="IPR000073">
    <property type="entry name" value="AB_hydrolase_1"/>
</dbReference>
<dbReference type="PANTHER" id="PTHR43689:SF8">
    <property type="entry name" value="ALPHA_BETA-HYDROLASES SUPERFAMILY PROTEIN"/>
    <property type="match status" value="1"/>
</dbReference>
<keyword evidence="3" id="KW-1185">Reference proteome</keyword>
<dbReference type="PANTHER" id="PTHR43689">
    <property type="entry name" value="HYDROLASE"/>
    <property type="match status" value="1"/>
</dbReference>
<dbReference type="RefSeq" id="WP_212846908.1">
    <property type="nucleotide sequence ID" value="NZ_AP023356.1"/>
</dbReference>
<sequence>MQLNTRTWGDGEKTALLVHGIMSDSRTWHRVGPRLAELGYRVTAVDLRGHGGSPRGSYSPQEWADDLVETVSGHVDLAVGHSLGAVALALAVDRLDCARAVYSDPAWLAAQAGAPVDARMFKKFKSATRQQIVDFNPHWDPADVDVELATLAV</sequence>
<dbReference type="Pfam" id="PF12697">
    <property type="entry name" value="Abhydrolase_6"/>
    <property type="match status" value="1"/>
</dbReference>
<feature type="domain" description="AB hydrolase-1" evidence="1">
    <location>
        <begin position="16"/>
        <end position="125"/>
    </location>
</feature>
<gene>
    <name evidence="2" type="ORF">Aiant_03930</name>
</gene>
<evidence type="ECO:0000313" key="3">
    <source>
        <dbReference type="Proteomes" id="UP000676967"/>
    </source>
</evidence>
<protein>
    <recommendedName>
        <fullName evidence="1">AB hydrolase-1 domain-containing protein</fullName>
    </recommendedName>
</protein>
<accession>A0ABM7LKE9</accession>
<dbReference type="SUPFAM" id="SSF53474">
    <property type="entry name" value="alpha/beta-Hydrolases"/>
    <property type="match status" value="1"/>
</dbReference>
<dbReference type="Gene3D" id="3.40.50.1820">
    <property type="entry name" value="alpha/beta hydrolase"/>
    <property type="match status" value="1"/>
</dbReference>
<dbReference type="EMBL" id="AP023356">
    <property type="protein sequence ID" value="BCJ39736.1"/>
    <property type="molecule type" value="Genomic_DNA"/>
</dbReference>
<name>A0ABM7LKE9_9ACTN</name>
<evidence type="ECO:0000259" key="1">
    <source>
        <dbReference type="Pfam" id="PF12697"/>
    </source>
</evidence>